<evidence type="ECO:0000313" key="2">
    <source>
        <dbReference type="Proteomes" id="UP000838412"/>
    </source>
</evidence>
<dbReference type="Proteomes" id="UP000838412">
    <property type="component" value="Chromosome 5"/>
</dbReference>
<evidence type="ECO:0000313" key="1">
    <source>
        <dbReference type="EMBL" id="CAH1266217.1"/>
    </source>
</evidence>
<proteinExistence type="predicted"/>
<dbReference type="EMBL" id="OV696690">
    <property type="protein sequence ID" value="CAH1266217.1"/>
    <property type="molecule type" value="Genomic_DNA"/>
</dbReference>
<gene>
    <name evidence="1" type="primary">Hypp3324</name>
    <name evidence="1" type="ORF">BLAG_LOCUS19890</name>
</gene>
<organism evidence="1 2">
    <name type="scientific">Branchiostoma lanceolatum</name>
    <name type="common">Common lancelet</name>
    <name type="synonym">Amphioxus lanceolatum</name>
    <dbReference type="NCBI Taxonomy" id="7740"/>
    <lineage>
        <taxon>Eukaryota</taxon>
        <taxon>Metazoa</taxon>
        <taxon>Chordata</taxon>
        <taxon>Cephalochordata</taxon>
        <taxon>Leptocardii</taxon>
        <taxon>Amphioxiformes</taxon>
        <taxon>Branchiostomatidae</taxon>
        <taxon>Branchiostoma</taxon>
    </lineage>
</organism>
<sequence>MLGTATFPYHVTRDPPQSPADVLLRRAPFPNSTAQPFRTIITNFDHGFYTFNTHTPGHIPRHLPAAAPAQ</sequence>
<name>A0A8K0A472_BRALA</name>
<keyword evidence="2" id="KW-1185">Reference proteome</keyword>
<reference evidence="1" key="1">
    <citation type="submission" date="2022-01" db="EMBL/GenBank/DDBJ databases">
        <authorList>
            <person name="Braso-Vives M."/>
        </authorList>
    </citation>
    <scope>NUCLEOTIDE SEQUENCE</scope>
</reference>
<protein>
    <submittedName>
        <fullName evidence="1">Hypp3324 protein</fullName>
    </submittedName>
</protein>
<dbReference type="AlphaFoldDB" id="A0A8K0A472"/>
<accession>A0A8K0A472</accession>